<comment type="catalytic activity">
    <reaction evidence="1 9">
        <text>UDP-alpha-D-glucose = UDP-alpha-D-galactose</text>
        <dbReference type="Rhea" id="RHEA:22168"/>
        <dbReference type="ChEBI" id="CHEBI:58885"/>
        <dbReference type="ChEBI" id="CHEBI:66914"/>
        <dbReference type="EC" id="5.1.3.2"/>
    </reaction>
</comment>
<dbReference type="Proteomes" id="UP000183257">
    <property type="component" value="Unassembled WGS sequence"/>
</dbReference>
<evidence type="ECO:0000256" key="4">
    <source>
        <dbReference type="ARBA" id="ARBA00007637"/>
    </source>
</evidence>
<evidence type="ECO:0000256" key="5">
    <source>
        <dbReference type="ARBA" id="ARBA00013189"/>
    </source>
</evidence>
<dbReference type="GO" id="GO:0005829">
    <property type="term" value="C:cytosol"/>
    <property type="evidence" value="ECO:0007669"/>
    <property type="project" value="TreeGrafter"/>
</dbReference>
<dbReference type="OrthoDB" id="9801785at2"/>
<dbReference type="AlphaFoldDB" id="A0A1K1NPI0"/>
<dbReference type="GO" id="GO:0003978">
    <property type="term" value="F:UDP-glucose 4-epimerase activity"/>
    <property type="evidence" value="ECO:0007669"/>
    <property type="project" value="UniProtKB-UniRule"/>
</dbReference>
<evidence type="ECO:0000256" key="9">
    <source>
        <dbReference type="RuleBase" id="RU366046"/>
    </source>
</evidence>
<dbReference type="GO" id="GO:0006012">
    <property type="term" value="P:galactose metabolic process"/>
    <property type="evidence" value="ECO:0007669"/>
    <property type="project" value="UniProtKB-UniPathway"/>
</dbReference>
<evidence type="ECO:0000256" key="8">
    <source>
        <dbReference type="ARBA" id="ARBA00023235"/>
    </source>
</evidence>
<evidence type="ECO:0000256" key="2">
    <source>
        <dbReference type="ARBA" id="ARBA00001911"/>
    </source>
</evidence>
<proteinExistence type="inferred from homology"/>
<comment type="pathway">
    <text evidence="3 9">Carbohydrate metabolism; galactose metabolism.</text>
</comment>
<dbReference type="STRING" id="76595.SAMN05660313_01292"/>
<dbReference type="UniPathway" id="UPA00214"/>
<sequence length="343" mass="38728">MKNKIIVTGGCGYIGSHTVIELLESNFEVVIFDDLSNSTEKTIDRISQITGKTPQFVKVDLKNETETDRVFTAHKDALAVIHFAAHKAVGESVKEPLKYYQNNFYSLINSLNSQLKNNITNFIFSSSATVYGLPKTLPITEKNKTKRPFSPYGNTKKVSEEILEDLTKSNPDFTAISLRYFNPIGAHESGLIGELPTGIPNNLMPYVTQTAAGIREKLMIYGNDYPTKDGTPIRDYIHVVDLAKAHVLSVKRLVNKEQEKSFEYFNLGTGIGYSVLDIIKTFEKVTNSKLNYEITSRREGDVPKLYAATKLATKKLGWTPKRELNEMISSSWKWEQNVRKEQK</sequence>
<comment type="subunit">
    <text evidence="9">Homodimer.</text>
</comment>
<dbReference type="InterPro" id="IPR005886">
    <property type="entry name" value="UDP_G4E"/>
</dbReference>
<accession>A0A1K1NPI0</accession>
<evidence type="ECO:0000256" key="6">
    <source>
        <dbReference type="ARBA" id="ARBA00018569"/>
    </source>
</evidence>
<dbReference type="Pfam" id="PF16363">
    <property type="entry name" value="GDP_Man_Dehyd"/>
    <property type="match status" value="1"/>
</dbReference>
<dbReference type="EMBL" id="FPIY01000002">
    <property type="protein sequence ID" value="SFW37231.1"/>
    <property type="molecule type" value="Genomic_DNA"/>
</dbReference>
<keyword evidence="12" id="KW-1185">Reference proteome</keyword>
<evidence type="ECO:0000256" key="3">
    <source>
        <dbReference type="ARBA" id="ARBA00004947"/>
    </source>
</evidence>
<reference evidence="12" key="1">
    <citation type="submission" date="2016-11" db="EMBL/GenBank/DDBJ databases">
        <authorList>
            <person name="Varghese N."/>
            <person name="Submissions S."/>
        </authorList>
    </citation>
    <scope>NUCLEOTIDE SEQUENCE [LARGE SCALE GENOMIC DNA]</scope>
    <source>
        <strain evidence="12">DSM 24786</strain>
    </source>
</reference>
<keyword evidence="8 9" id="KW-0413">Isomerase</keyword>
<comment type="cofactor">
    <cofactor evidence="2 9">
        <name>NAD(+)</name>
        <dbReference type="ChEBI" id="CHEBI:57540"/>
    </cofactor>
</comment>
<dbReference type="PANTHER" id="PTHR43725:SF47">
    <property type="entry name" value="UDP-GLUCOSE 4-EPIMERASE"/>
    <property type="match status" value="1"/>
</dbReference>
<protein>
    <recommendedName>
        <fullName evidence="6 9">UDP-glucose 4-epimerase</fullName>
        <ecNumber evidence="5 9">5.1.3.2</ecNumber>
    </recommendedName>
</protein>
<dbReference type="EC" id="5.1.3.2" evidence="5 9"/>
<keyword evidence="7 9" id="KW-0520">NAD</keyword>
<dbReference type="PANTHER" id="PTHR43725">
    <property type="entry name" value="UDP-GLUCOSE 4-EPIMERASE"/>
    <property type="match status" value="1"/>
</dbReference>
<dbReference type="InterPro" id="IPR036291">
    <property type="entry name" value="NAD(P)-bd_dom_sf"/>
</dbReference>
<keyword evidence="9" id="KW-0119">Carbohydrate metabolism</keyword>
<gene>
    <name evidence="11" type="ORF">SAMN05660313_01292</name>
</gene>
<feature type="domain" description="NAD(P)-binding" evidence="10">
    <location>
        <begin position="6"/>
        <end position="329"/>
    </location>
</feature>
<dbReference type="RefSeq" id="WP_072302982.1">
    <property type="nucleotide sequence ID" value="NZ_FPIY01000002.1"/>
</dbReference>
<dbReference type="Gene3D" id="3.40.50.720">
    <property type="entry name" value="NAD(P)-binding Rossmann-like Domain"/>
    <property type="match status" value="1"/>
</dbReference>
<dbReference type="SUPFAM" id="SSF51735">
    <property type="entry name" value="NAD(P)-binding Rossmann-fold domains"/>
    <property type="match status" value="1"/>
</dbReference>
<evidence type="ECO:0000313" key="12">
    <source>
        <dbReference type="Proteomes" id="UP000183257"/>
    </source>
</evidence>
<evidence type="ECO:0000313" key="11">
    <source>
        <dbReference type="EMBL" id="SFW37231.1"/>
    </source>
</evidence>
<dbReference type="NCBIfam" id="TIGR01179">
    <property type="entry name" value="galE"/>
    <property type="match status" value="1"/>
</dbReference>
<dbReference type="InterPro" id="IPR016040">
    <property type="entry name" value="NAD(P)-bd_dom"/>
</dbReference>
<evidence type="ECO:0000256" key="7">
    <source>
        <dbReference type="ARBA" id="ARBA00023027"/>
    </source>
</evidence>
<evidence type="ECO:0000259" key="10">
    <source>
        <dbReference type="Pfam" id="PF16363"/>
    </source>
</evidence>
<evidence type="ECO:0000256" key="1">
    <source>
        <dbReference type="ARBA" id="ARBA00000083"/>
    </source>
</evidence>
<dbReference type="Gene3D" id="3.90.25.10">
    <property type="entry name" value="UDP-galactose 4-epimerase, domain 1"/>
    <property type="match status" value="1"/>
</dbReference>
<comment type="similarity">
    <text evidence="4 9">Belongs to the NAD(P)-dependent epimerase/dehydratase family.</text>
</comment>
<organism evidence="11 12">
    <name type="scientific">Cellulophaga fucicola</name>
    <dbReference type="NCBI Taxonomy" id="76595"/>
    <lineage>
        <taxon>Bacteria</taxon>
        <taxon>Pseudomonadati</taxon>
        <taxon>Bacteroidota</taxon>
        <taxon>Flavobacteriia</taxon>
        <taxon>Flavobacteriales</taxon>
        <taxon>Flavobacteriaceae</taxon>
        <taxon>Cellulophaga</taxon>
    </lineage>
</organism>
<dbReference type="CDD" id="cd05247">
    <property type="entry name" value="UDP_G4E_1_SDR_e"/>
    <property type="match status" value="1"/>
</dbReference>
<name>A0A1K1NPI0_9FLAO</name>